<keyword evidence="2" id="KW-1003">Cell membrane</keyword>
<organism evidence="7 8">
    <name type="scientific">Bittarella massiliensis</name>
    <name type="common">ex Durand et al. 2017</name>
    <dbReference type="NCBI Taxonomy" id="1720313"/>
    <lineage>
        <taxon>Bacteria</taxon>
        <taxon>Bacillati</taxon>
        <taxon>Bacillota</taxon>
        <taxon>Clostridia</taxon>
        <taxon>Eubacteriales</taxon>
        <taxon>Oscillospiraceae</taxon>
        <taxon>Bittarella (ex Durand et al. 2017)</taxon>
    </lineage>
</organism>
<evidence type="ECO:0000256" key="2">
    <source>
        <dbReference type="ARBA" id="ARBA00022475"/>
    </source>
</evidence>
<feature type="transmembrane region" description="Helical" evidence="6">
    <location>
        <begin position="435"/>
        <end position="456"/>
    </location>
</feature>
<dbReference type="EMBL" id="WWVX01000009">
    <property type="protein sequence ID" value="MZL70666.1"/>
    <property type="molecule type" value="Genomic_DNA"/>
</dbReference>
<gene>
    <name evidence="7" type="ORF">GT747_12990</name>
</gene>
<evidence type="ECO:0008006" key="9">
    <source>
        <dbReference type="Google" id="ProtNLM"/>
    </source>
</evidence>
<feature type="transmembrane region" description="Helical" evidence="6">
    <location>
        <begin position="183"/>
        <end position="201"/>
    </location>
</feature>
<feature type="transmembrane region" description="Helical" evidence="6">
    <location>
        <begin position="378"/>
        <end position="398"/>
    </location>
</feature>
<dbReference type="RefSeq" id="WP_044992710.1">
    <property type="nucleotide sequence ID" value="NZ_FQVY01000002.1"/>
</dbReference>
<feature type="transmembrane region" description="Helical" evidence="6">
    <location>
        <begin position="308"/>
        <end position="334"/>
    </location>
</feature>
<evidence type="ECO:0000313" key="8">
    <source>
        <dbReference type="Proteomes" id="UP000474718"/>
    </source>
</evidence>
<keyword evidence="3 6" id="KW-0812">Transmembrane</keyword>
<sequence length="518" mass="58452">MAGMRTKKSLNNILVSCFSYIFLMLNSFIIRGVFKRILGQEIVGIEGVFLNVVSLLGIVELGIGTGIVYKLYQPIADGDTRKIAILLNFYKKAYSIIATIVLSCGFIAAFFVPSLVKEDYSRNWLSLVFFMYVLEVLASYLFAQKRAMFTADQRNYVNNIAHTVGQMISCVLQIAVLMGLHSYLGYLLVRIFCTALENIFISWQYKKQYGYIDTKIKDDLPEKEKKGLFRNIKALLFHKIGAFSLTSTSSMIIARGVDLISAGIYSNYMLIVNGLNNITNQVFNGIVASFGNLMSTSTREKAYENFKVLYFFNYLIYSFFSISFFVICVPFMKLWMGNDSLFPIATVSLITLYFYIGGMRQAVNLVRTSAGIYQPDQYFPLIETAINLGLALILVKPLGINGVLVANLVSMFLVPFWTQPYIIHKNVFDTGVKNYYLRYCVYAAVALFSLLLTQFICSHLPAMGAMLTIVADAAVCLVVPNAINLLVFWRTAEFQRLKGAGIGLWRDLQHRRSKKSSE</sequence>
<dbReference type="InterPro" id="IPR050833">
    <property type="entry name" value="Poly_Biosynth_Transport"/>
</dbReference>
<evidence type="ECO:0000313" key="7">
    <source>
        <dbReference type="EMBL" id="MZL70666.1"/>
    </source>
</evidence>
<feature type="transmembrane region" description="Helical" evidence="6">
    <location>
        <begin position="49"/>
        <end position="72"/>
    </location>
</feature>
<evidence type="ECO:0000256" key="1">
    <source>
        <dbReference type="ARBA" id="ARBA00004651"/>
    </source>
</evidence>
<keyword evidence="4 6" id="KW-1133">Transmembrane helix</keyword>
<evidence type="ECO:0000256" key="6">
    <source>
        <dbReference type="SAM" id="Phobius"/>
    </source>
</evidence>
<feature type="transmembrane region" description="Helical" evidence="6">
    <location>
        <begin position="93"/>
        <end position="112"/>
    </location>
</feature>
<proteinExistence type="predicted"/>
<comment type="subcellular location">
    <subcellularLocation>
        <location evidence="1">Cell membrane</location>
        <topology evidence="1">Multi-pass membrane protein</topology>
    </subcellularLocation>
</comment>
<evidence type="ECO:0000256" key="4">
    <source>
        <dbReference type="ARBA" id="ARBA00022989"/>
    </source>
</evidence>
<evidence type="ECO:0000256" key="5">
    <source>
        <dbReference type="ARBA" id="ARBA00023136"/>
    </source>
</evidence>
<name>A0ABW9WXZ2_9FIRM</name>
<dbReference type="PANTHER" id="PTHR30250">
    <property type="entry name" value="PST FAMILY PREDICTED COLANIC ACID TRANSPORTER"/>
    <property type="match status" value="1"/>
</dbReference>
<dbReference type="PANTHER" id="PTHR30250:SF26">
    <property type="entry name" value="PSMA PROTEIN"/>
    <property type="match status" value="1"/>
</dbReference>
<comment type="caution">
    <text evidence="7">The sequence shown here is derived from an EMBL/GenBank/DDBJ whole genome shotgun (WGS) entry which is preliminary data.</text>
</comment>
<feature type="transmembrane region" description="Helical" evidence="6">
    <location>
        <begin position="12"/>
        <end position="34"/>
    </location>
</feature>
<feature type="transmembrane region" description="Helical" evidence="6">
    <location>
        <begin position="462"/>
        <end position="489"/>
    </location>
</feature>
<keyword evidence="8" id="KW-1185">Reference proteome</keyword>
<accession>A0ABW9WXZ2</accession>
<evidence type="ECO:0000256" key="3">
    <source>
        <dbReference type="ARBA" id="ARBA00022692"/>
    </source>
</evidence>
<keyword evidence="5 6" id="KW-0472">Membrane</keyword>
<feature type="transmembrane region" description="Helical" evidence="6">
    <location>
        <begin position="340"/>
        <end position="357"/>
    </location>
</feature>
<feature type="transmembrane region" description="Helical" evidence="6">
    <location>
        <begin position="404"/>
        <end position="423"/>
    </location>
</feature>
<reference evidence="7 8" key="1">
    <citation type="journal article" date="2019" name="Nat. Med.">
        <title>A library of human gut bacterial isolates paired with longitudinal multiomics data enables mechanistic microbiome research.</title>
        <authorList>
            <person name="Poyet M."/>
            <person name="Groussin M."/>
            <person name="Gibbons S.M."/>
            <person name="Avila-Pacheco J."/>
            <person name="Jiang X."/>
            <person name="Kearney S.M."/>
            <person name="Perrotta A.R."/>
            <person name="Berdy B."/>
            <person name="Zhao S."/>
            <person name="Lieberman T.D."/>
            <person name="Swanson P.K."/>
            <person name="Smith M."/>
            <person name="Roesemann S."/>
            <person name="Alexander J.E."/>
            <person name="Rich S.A."/>
            <person name="Livny J."/>
            <person name="Vlamakis H."/>
            <person name="Clish C."/>
            <person name="Bullock K."/>
            <person name="Deik A."/>
            <person name="Scott J."/>
            <person name="Pierce K.A."/>
            <person name="Xavier R.J."/>
            <person name="Alm E.J."/>
        </authorList>
    </citation>
    <scope>NUCLEOTIDE SEQUENCE [LARGE SCALE GENOMIC DNA]</scope>
    <source>
        <strain evidence="7 8">BIOML-A2</strain>
    </source>
</reference>
<feature type="transmembrane region" description="Helical" evidence="6">
    <location>
        <begin position="124"/>
        <end position="143"/>
    </location>
</feature>
<feature type="transmembrane region" description="Helical" evidence="6">
    <location>
        <begin position="155"/>
        <end position="177"/>
    </location>
</feature>
<protein>
    <recommendedName>
        <fullName evidence="9">Oligosaccharide flippase family protein</fullName>
    </recommendedName>
</protein>
<dbReference type="Proteomes" id="UP000474718">
    <property type="component" value="Unassembled WGS sequence"/>
</dbReference>